<accession>A0A2P5P8N2</accession>
<evidence type="ECO:0000313" key="2">
    <source>
        <dbReference type="EMBL" id="PPD58653.1"/>
    </source>
</evidence>
<feature type="transmembrane region" description="Helical" evidence="1">
    <location>
        <begin position="64"/>
        <end position="82"/>
    </location>
</feature>
<keyword evidence="3" id="KW-1185">Reference proteome</keyword>
<evidence type="ECO:0000313" key="3">
    <source>
        <dbReference type="Proteomes" id="UP000235653"/>
    </source>
</evidence>
<dbReference type="EMBL" id="JQAN02000006">
    <property type="protein sequence ID" value="PPD58653.1"/>
    <property type="molecule type" value="Genomic_DNA"/>
</dbReference>
<dbReference type="Pfam" id="PF05437">
    <property type="entry name" value="AzlD"/>
    <property type="match status" value="1"/>
</dbReference>
<dbReference type="OrthoDB" id="7870017at2"/>
<proteinExistence type="predicted"/>
<feature type="transmembrane region" description="Helical" evidence="1">
    <location>
        <begin position="39"/>
        <end position="58"/>
    </location>
</feature>
<evidence type="ECO:0000256" key="1">
    <source>
        <dbReference type="SAM" id="Phobius"/>
    </source>
</evidence>
<feature type="transmembrane region" description="Helical" evidence="1">
    <location>
        <begin position="6"/>
        <end position="27"/>
    </location>
</feature>
<reference evidence="2 3" key="1">
    <citation type="journal article" date="2017" name="ISME J.">
        <title>Grape pomace compost harbors organohalide-respiring Dehalogenimonas species with novel reductive dehalogenase genes.</title>
        <authorList>
            <person name="Yang Y."/>
            <person name="Higgins S.A."/>
            <person name="Yan J."/>
            <person name="Simsir B."/>
            <person name="Chourey K."/>
            <person name="Iyer R."/>
            <person name="Hettich R.L."/>
            <person name="Baldwin B."/>
            <person name="Ogles D.M."/>
            <person name="Loffler F.E."/>
        </authorList>
    </citation>
    <scope>NUCLEOTIDE SEQUENCE [LARGE SCALE GENOMIC DNA]</scope>
    <source>
        <strain evidence="2 3">GP</strain>
    </source>
</reference>
<keyword evidence="1" id="KW-0812">Transmembrane</keyword>
<gene>
    <name evidence="2" type="ORF">JP09_001895</name>
</gene>
<keyword evidence="1" id="KW-1133">Transmembrane helix</keyword>
<dbReference type="AlphaFoldDB" id="A0A2P5P8N2"/>
<dbReference type="Proteomes" id="UP000235653">
    <property type="component" value="Unassembled WGS sequence"/>
</dbReference>
<keyword evidence="1" id="KW-0472">Membrane</keyword>
<organism evidence="2 3">
    <name type="scientific">Dehalogenimonas etheniformans</name>
    <dbReference type="NCBI Taxonomy" id="1536648"/>
    <lineage>
        <taxon>Bacteria</taxon>
        <taxon>Bacillati</taxon>
        <taxon>Chloroflexota</taxon>
        <taxon>Dehalococcoidia</taxon>
        <taxon>Dehalococcoidales</taxon>
        <taxon>Dehalococcoidaceae</taxon>
        <taxon>Dehalogenimonas</taxon>
    </lineage>
</organism>
<comment type="caution">
    <text evidence="2">The sequence shown here is derived from an EMBL/GenBank/DDBJ whole genome shotgun (WGS) entry which is preliminary data.</text>
</comment>
<protein>
    <submittedName>
        <fullName evidence="2">AzlD domain-containing protein</fullName>
    </submittedName>
</protein>
<dbReference type="InterPro" id="IPR008407">
    <property type="entry name" value="Brnchd-chn_aa_trnsp_AzlD"/>
</dbReference>
<name>A0A2P5P8N2_9CHLR</name>
<sequence length="106" mass="11328">MRPEMILIFVGMTAVTFLPRFLPMALVSRIVIPDGIKSFLEYVPVAVLSALVIPAVFAVDGGGVGMDARLLISAAIVLVFAWKARNLFGSVMLGMMAYWALGLAGL</sequence>